<dbReference type="GO" id="GO:0000776">
    <property type="term" value="C:kinetochore"/>
    <property type="evidence" value="ECO:0007669"/>
    <property type="project" value="UniProtKB-KW"/>
</dbReference>
<dbReference type="Proteomes" id="UP000590412">
    <property type="component" value="Unassembled WGS sequence"/>
</dbReference>
<keyword evidence="1 9" id="KW-0158">Chromosome</keyword>
<organism evidence="12 13">
    <name type="scientific">Candida parapsilosis</name>
    <name type="common">Yeast</name>
    <dbReference type="NCBI Taxonomy" id="5480"/>
    <lineage>
        <taxon>Eukaryota</taxon>
        <taxon>Fungi</taxon>
        <taxon>Dikarya</taxon>
        <taxon>Ascomycota</taxon>
        <taxon>Saccharomycotina</taxon>
        <taxon>Pichiomycetes</taxon>
        <taxon>Debaryomycetaceae</taxon>
        <taxon>Candida/Lodderomyces clade</taxon>
        <taxon>Candida</taxon>
    </lineage>
</organism>
<keyword evidence="7 9" id="KW-0131">Cell cycle</keyword>
<sequence>MSNLIEQQQPQTEGVINDPSIIATADQSLDAGAALQKLIDELNEGDILVMADEIENCISRAKEQREQEISQLQETNNELQTEIEHKREEIRALRRTDDIRIELIETNSKIANHEFSSINKDKDLLRAISDRDTELFNLKLNITQENGVINETLDKLTQRSRKLRDELNEINEKLENPQPKHNIDPEKLKSYDLALLKLNFYRNLGIRIEPYNKSDSTLGEAANTGTSSQDDTDGFFDDPQDVVIVTNSKGELKTLPVGVSTPEEYITKFIWENIG</sequence>
<evidence type="ECO:0000256" key="1">
    <source>
        <dbReference type="ARBA" id="ARBA00022454"/>
    </source>
</evidence>
<comment type="subcellular location">
    <subcellularLocation>
        <location evidence="9">Nucleus</location>
    </subcellularLocation>
    <subcellularLocation>
        <location evidence="9">Chromosome</location>
        <location evidence="9">Centromere</location>
        <location evidence="9">Kinetochore</location>
    </subcellularLocation>
</comment>
<keyword evidence="4 9" id="KW-0995">Kinetochore</keyword>
<name>A0A8X7NSU3_CANPA</name>
<dbReference type="Gene3D" id="3.30.160.430">
    <property type="match status" value="1"/>
</dbReference>
<evidence type="ECO:0000256" key="9">
    <source>
        <dbReference type="RuleBase" id="RU368011"/>
    </source>
</evidence>
<evidence type="ECO:0000256" key="3">
    <source>
        <dbReference type="ARBA" id="ARBA00022776"/>
    </source>
</evidence>
<reference evidence="12" key="1">
    <citation type="submission" date="2020-03" db="EMBL/GenBank/DDBJ databases">
        <title>FDA dAtabase for Regulatory Grade micrObial Sequences (FDA-ARGOS): Supporting development and validation of Infectious Disease Dx tests.</title>
        <authorList>
            <person name="Campos J."/>
            <person name="Goldberg B."/>
            <person name="Tallon L."/>
            <person name="Sadzewicz L."/>
            <person name="Vavikolanu K."/>
            <person name="Mehta A."/>
            <person name="Aluvathingal J."/>
            <person name="Nadendla S."/>
            <person name="Nandy P."/>
            <person name="Geyer C."/>
            <person name="Yan Y."/>
            <person name="Sichtig H."/>
        </authorList>
    </citation>
    <scope>NUCLEOTIDE SEQUENCE [LARGE SCALE GENOMIC DNA]</scope>
    <source>
        <strain evidence="12">FDAARGOS_652</strain>
    </source>
</reference>
<evidence type="ECO:0000313" key="12">
    <source>
        <dbReference type="EMBL" id="KAF6059448.1"/>
    </source>
</evidence>
<dbReference type="OrthoDB" id="3344830at2759"/>
<dbReference type="GO" id="GO:0051301">
    <property type="term" value="P:cell division"/>
    <property type="evidence" value="ECO:0007669"/>
    <property type="project" value="UniProtKB-UniRule"/>
</dbReference>
<feature type="coiled-coil region" evidence="10">
    <location>
        <begin position="51"/>
        <end position="96"/>
    </location>
</feature>
<dbReference type="GO" id="GO:0005634">
    <property type="term" value="C:nucleus"/>
    <property type="evidence" value="ECO:0007669"/>
    <property type="project" value="UniProtKB-SubCell"/>
</dbReference>
<evidence type="ECO:0000256" key="10">
    <source>
        <dbReference type="SAM" id="Coils"/>
    </source>
</evidence>
<evidence type="ECO:0000256" key="6">
    <source>
        <dbReference type="ARBA" id="ARBA00023242"/>
    </source>
</evidence>
<evidence type="ECO:0000256" key="2">
    <source>
        <dbReference type="ARBA" id="ARBA00022618"/>
    </source>
</evidence>
<comment type="function">
    <text evidence="9">Acts as a component of the essential kinetochore-associated NDC80 complex, which is required for chromosome segregation and spindle checkpoint activity.</text>
</comment>
<feature type="compositionally biased region" description="Acidic residues" evidence="11">
    <location>
        <begin position="230"/>
        <end position="239"/>
    </location>
</feature>
<proteinExistence type="inferred from homology"/>
<dbReference type="EMBL" id="JABWAB010000001">
    <property type="protein sequence ID" value="KAF6059448.1"/>
    <property type="molecule type" value="Genomic_DNA"/>
</dbReference>
<keyword evidence="6 9" id="KW-0539">Nucleus</keyword>
<evidence type="ECO:0000256" key="7">
    <source>
        <dbReference type="ARBA" id="ARBA00023306"/>
    </source>
</evidence>
<evidence type="ECO:0000256" key="5">
    <source>
        <dbReference type="ARBA" id="ARBA00023054"/>
    </source>
</evidence>
<evidence type="ECO:0000313" key="13">
    <source>
        <dbReference type="Proteomes" id="UP000590412"/>
    </source>
</evidence>
<dbReference type="InterPro" id="IPR013252">
    <property type="entry name" value="Ndc80_Spc24"/>
</dbReference>
<gene>
    <name evidence="12" type="ORF">FOB60_001030</name>
</gene>
<comment type="caution">
    <text evidence="12">The sequence shown here is derived from an EMBL/GenBank/DDBJ whole genome shotgun (WGS) entry which is preliminary data.</text>
</comment>
<accession>A0A8X7NSU3</accession>
<comment type="subunit">
    <text evidence="9">Component of the NDC80 complex.</text>
</comment>
<keyword evidence="2 9" id="KW-0132">Cell division</keyword>
<comment type="similarity">
    <text evidence="9">Belongs to the SPC24 family.</text>
</comment>
<feature type="region of interest" description="Disordered" evidence="11">
    <location>
        <begin position="215"/>
        <end position="239"/>
    </location>
</feature>
<dbReference type="AlphaFoldDB" id="A0A8X7NSU3"/>
<evidence type="ECO:0000256" key="4">
    <source>
        <dbReference type="ARBA" id="ARBA00022838"/>
    </source>
</evidence>
<keyword evidence="3 9" id="KW-0498">Mitosis</keyword>
<protein>
    <recommendedName>
        <fullName evidence="9">Kinetochore protein Spc24</fullName>
    </recommendedName>
</protein>
<dbReference type="SUPFAM" id="SSF143026">
    <property type="entry name" value="Kinetochore globular domain"/>
    <property type="match status" value="1"/>
</dbReference>
<dbReference type="Pfam" id="PF08286">
    <property type="entry name" value="Spc24"/>
    <property type="match status" value="1"/>
</dbReference>
<keyword evidence="5 10" id="KW-0175">Coiled coil</keyword>
<keyword evidence="8 9" id="KW-0137">Centromere</keyword>
<evidence type="ECO:0000256" key="8">
    <source>
        <dbReference type="ARBA" id="ARBA00023328"/>
    </source>
</evidence>
<dbReference type="InterPro" id="IPR038066">
    <property type="entry name" value="Spc24_Fungi_globular_sf"/>
</dbReference>
<evidence type="ECO:0000256" key="11">
    <source>
        <dbReference type="SAM" id="MobiDB-lite"/>
    </source>
</evidence>